<keyword evidence="1" id="KW-0472">Membrane</keyword>
<dbReference type="AlphaFoldDB" id="G5SR01"/>
<keyword evidence="1" id="KW-0812">Transmembrane</keyword>
<reference evidence="2 3" key="1">
    <citation type="submission" date="2011-03" db="EMBL/GenBank/DDBJ databases">
        <authorList>
            <person name="Weinstock G."/>
            <person name="Sodergren E."/>
            <person name="Clifton S."/>
            <person name="Fulton L."/>
            <person name="Fulton B."/>
            <person name="Courtney L."/>
            <person name="Fronick C."/>
            <person name="Harrison M."/>
            <person name="Strong C."/>
            <person name="Farmer C."/>
            <person name="Delahaunty K."/>
            <person name="Markovic C."/>
            <person name="Hall O."/>
            <person name="Minx P."/>
            <person name="Tomlinson C."/>
            <person name="Mitreva M."/>
            <person name="Hou S."/>
            <person name="Chen J."/>
            <person name="Wollam A."/>
            <person name="Pepin K.H."/>
            <person name="Johnson M."/>
            <person name="Bhonagiri V."/>
            <person name="Zhang X."/>
            <person name="Suruliraj S."/>
            <person name="Warren W."/>
            <person name="Chinwalla A."/>
            <person name="Mardis E.R."/>
            <person name="Wilson R.K."/>
        </authorList>
    </citation>
    <scope>NUCLEOTIDE SEQUENCE [LARGE SCALE GENOMIC DNA]</scope>
    <source>
        <strain evidence="2 3">YIT 11840</strain>
    </source>
</reference>
<evidence type="ECO:0000313" key="2">
    <source>
        <dbReference type="EMBL" id="EHH00554.1"/>
    </source>
</evidence>
<evidence type="ECO:0000256" key="1">
    <source>
        <dbReference type="SAM" id="Phobius"/>
    </source>
</evidence>
<feature type="transmembrane region" description="Helical" evidence="1">
    <location>
        <begin position="6"/>
        <end position="29"/>
    </location>
</feature>
<keyword evidence="3" id="KW-1185">Reference proteome</keyword>
<proteinExistence type="predicted"/>
<dbReference type="EMBL" id="AFFY01000022">
    <property type="protein sequence ID" value="EHH00554.1"/>
    <property type="molecule type" value="Genomic_DNA"/>
</dbReference>
<name>G5SR01_9BACT</name>
<keyword evidence="1" id="KW-1133">Transmembrane helix</keyword>
<evidence type="ECO:0000313" key="3">
    <source>
        <dbReference type="Proteomes" id="UP000003598"/>
    </source>
</evidence>
<protein>
    <submittedName>
        <fullName evidence="2">Uncharacterized protein</fullName>
    </submittedName>
</protein>
<gene>
    <name evidence="2" type="ORF">HMPREF9441_01791</name>
</gene>
<sequence length="46" mass="5414">MIFYYIASFCFAKIIIVCQNAMRCASVFIEKMKQCFLKLTIRIKNA</sequence>
<dbReference type="STRING" id="762968.HMPREF9441_01791"/>
<organism evidence="2 3">
    <name type="scientific">Paraprevotella clara YIT 11840</name>
    <dbReference type="NCBI Taxonomy" id="762968"/>
    <lineage>
        <taxon>Bacteria</taxon>
        <taxon>Pseudomonadati</taxon>
        <taxon>Bacteroidota</taxon>
        <taxon>Bacteroidia</taxon>
        <taxon>Bacteroidales</taxon>
        <taxon>Prevotellaceae</taxon>
        <taxon>Paraprevotella</taxon>
    </lineage>
</organism>
<comment type="caution">
    <text evidence="2">The sequence shown here is derived from an EMBL/GenBank/DDBJ whole genome shotgun (WGS) entry which is preliminary data.</text>
</comment>
<dbReference type="Proteomes" id="UP000003598">
    <property type="component" value="Unassembled WGS sequence"/>
</dbReference>
<accession>G5SR01</accession>
<dbReference type="HOGENOM" id="CLU_3186791_0_0_10"/>